<evidence type="ECO:0000313" key="5">
    <source>
        <dbReference type="Proteomes" id="UP000825729"/>
    </source>
</evidence>
<feature type="repeat" description="PPR" evidence="3">
    <location>
        <begin position="136"/>
        <end position="170"/>
    </location>
</feature>
<dbReference type="Pfam" id="PF13041">
    <property type="entry name" value="PPR_2"/>
    <property type="match status" value="2"/>
</dbReference>
<keyword evidence="2" id="KW-0677">Repeat</keyword>
<dbReference type="InterPro" id="IPR002885">
    <property type="entry name" value="PPR_rpt"/>
</dbReference>
<comment type="similarity">
    <text evidence="1">Belongs to the PPR family. P subfamily.</text>
</comment>
<evidence type="ECO:0008006" key="6">
    <source>
        <dbReference type="Google" id="ProtNLM"/>
    </source>
</evidence>
<evidence type="ECO:0000256" key="3">
    <source>
        <dbReference type="PROSITE-ProRule" id="PRU00708"/>
    </source>
</evidence>
<evidence type="ECO:0000313" key="4">
    <source>
        <dbReference type="EMBL" id="KAG9445853.1"/>
    </source>
</evidence>
<dbReference type="InterPro" id="IPR050667">
    <property type="entry name" value="PPR-containing_protein"/>
</dbReference>
<dbReference type="Gene3D" id="1.25.40.10">
    <property type="entry name" value="Tetratricopeptide repeat domain"/>
    <property type="match status" value="3"/>
</dbReference>
<evidence type="ECO:0000256" key="2">
    <source>
        <dbReference type="ARBA" id="ARBA00022737"/>
    </source>
</evidence>
<feature type="repeat" description="PPR" evidence="3">
    <location>
        <begin position="30"/>
        <end position="64"/>
    </location>
</feature>
<dbReference type="Pfam" id="PF01535">
    <property type="entry name" value="PPR"/>
    <property type="match status" value="1"/>
</dbReference>
<feature type="repeat" description="PPR" evidence="3">
    <location>
        <begin position="345"/>
        <end position="379"/>
    </location>
</feature>
<dbReference type="InterPro" id="IPR011990">
    <property type="entry name" value="TPR-like_helical_dom_sf"/>
</dbReference>
<comment type="caution">
    <text evidence="4">The sequence shown here is derived from an EMBL/GenBank/DDBJ whole genome shotgun (WGS) entry which is preliminary data.</text>
</comment>
<gene>
    <name evidence="4" type="ORF">H6P81_011981</name>
</gene>
<dbReference type="AlphaFoldDB" id="A0AAV7EAM7"/>
<keyword evidence="5" id="KW-1185">Reference proteome</keyword>
<dbReference type="Proteomes" id="UP000825729">
    <property type="component" value="Unassembled WGS sequence"/>
</dbReference>
<name>A0AAV7EAM7_ARIFI</name>
<dbReference type="PANTHER" id="PTHR47939">
    <property type="entry name" value="MEMBRANE-ASSOCIATED SALT-INDUCIBLE PROTEIN-LIKE"/>
    <property type="match status" value="1"/>
</dbReference>
<accession>A0AAV7EAM7</accession>
<dbReference type="NCBIfam" id="TIGR00756">
    <property type="entry name" value="PPR"/>
    <property type="match status" value="3"/>
</dbReference>
<dbReference type="PROSITE" id="PS51375">
    <property type="entry name" value="PPR"/>
    <property type="match status" value="5"/>
</dbReference>
<dbReference type="PANTHER" id="PTHR47939:SF2">
    <property type="entry name" value="OS03G0782900 PROTEIN"/>
    <property type="match status" value="1"/>
</dbReference>
<feature type="repeat" description="PPR" evidence="3">
    <location>
        <begin position="310"/>
        <end position="344"/>
    </location>
</feature>
<feature type="repeat" description="PPR" evidence="3">
    <location>
        <begin position="275"/>
        <end position="309"/>
    </location>
</feature>
<protein>
    <recommendedName>
        <fullName evidence="6">Pentatricopeptide repeat-containing protein</fullName>
    </recommendedName>
</protein>
<proteinExistence type="inferred from homology"/>
<sequence>MVTHLRENKPIEAYQVFDQMAKSATSVVFDPNICNSLLGALASAGHLHSAHSVFDTMLYRKISFNTTGFGVFLNQFCRVSKVDEIMCLLDRMEVRINEIDGSVAAVVVVKGLCEASRVMDSWQALGELRMRNCKPDFIAYQVVVEAFRAIGRAEEARNVLKQKRKLGVAPRMNDYKEFIISLISERQVQVAKEMGEVIISSDFPIDDDVLNALIGSLSRLYADSAISFCKYMLGKDRFPASSTLYTFCRNLTWNGKTDEMWDIIRTLSSKDYFSDIQSYRTMVSILCEAGGVREAYGILKEMKKKGLESDIFSYNCLMEALCRDDLVRPAKKLWDEMFKGGCCGNLQTYNILIKKLSKIGEVEEAQHLFYHMLEKGINPDSLTYTTLLKGMCREAKIDEAYGIVLKSKEGDPEIYKSSLSVFVVSLCKEGKFAVALKVTQGLSSSDIDDSSSHVTLLKSLADSGEINMAINHIKWIRINQPQKLDPISDELVQSLSFSLKMEPVLRLLHGMHQIGVAFENDSWINLCKDTQT</sequence>
<evidence type="ECO:0000256" key="1">
    <source>
        <dbReference type="ARBA" id="ARBA00007626"/>
    </source>
</evidence>
<dbReference type="EMBL" id="JAINDJ010000005">
    <property type="protein sequence ID" value="KAG9445853.1"/>
    <property type="molecule type" value="Genomic_DNA"/>
</dbReference>
<organism evidence="4 5">
    <name type="scientific">Aristolochia fimbriata</name>
    <name type="common">White veined hardy Dutchman's pipe vine</name>
    <dbReference type="NCBI Taxonomy" id="158543"/>
    <lineage>
        <taxon>Eukaryota</taxon>
        <taxon>Viridiplantae</taxon>
        <taxon>Streptophyta</taxon>
        <taxon>Embryophyta</taxon>
        <taxon>Tracheophyta</taxon>
        <taxon>Spermatophyta</taxon>
        <taxon>Magnoliopsida</taxon>
        <taxon>Magnoliidae</taxon>
        <taxon>Piperales</taxon>
        <taxon>Aristolochiaceae</taxon>
        <taxon>Aristolochia</taxon>
    </lineage>
</organism>
<reference evidence="4 5" key="1">
    <citation type="submission" date="2021-07" db="EMBL/GenBank/DDBJ databases">
        <title>The Aristolochia fimbriata genome: insights into angiosperm evolution, floral development and chemical biosynthesis.</title>
        <authorList>
            <person name="Jiao Y."/>
        </authorList>
    </citation>
    <scope>NUCLEOTIDE SEQUENCE [LARGE SCALE GENOMIC DNA]</scope>
    <source>
        <strain evidence="4">IBCAS-2021</strain>
        <tissue evidence="4">Leaf</tissue>
    </source>
</reference>